<accession>A0AAV4HIQ6</accession>
<dbReference type="Gene3D" id="3.10.100.10">
    <property type="entry name" value="Mannose-Binding Protein A, subunit A"/>
    <property type="match status" value="1"/>
</dbReference>
<dbReference type="Pfam" id="PF00059">
    <property type="entry name" value="Lectin_C"/>
    <property type="match status" value="1"/>
</dbReference>
<sequence>MLQQLGSTGKLFLLNIINQSWKQGRTPRAWKNAHVVPILKEDKDPKELKSYRPISLMSCMGKHTQRYARQSARYINFDLERLQKYCDTWKITINTDKTSYSIFTLSPKVTKQNLNIRLLDQQLKKEGHPNYLGVQLDPRLSLIKHVANLKRKTTRRLSLIKRLASTSWGSDMDTLRSLYLGYVRSVLYCNLCLQASSSKTVQSEIDRVQNHALRFICGGMRSTTTAACEILGLRREKATLEMYEIAQRMNPRHPAKLLVENWRRKYRIQYITIMHHITTLQEKCHLSNDRKPTCRIPKIPPNKEMKSPEVITHLKNQDTNKKTEPALLKLEAEITILTYPLAWIHIYTDGSAFKATVNAGYGVYACFPDGTSREIYGACGHSSKCQTIMYNSSTGLCTPGSFLKSGASGAALEPSSTEGDLYAPSSCDTSDGFYLATSGTLSACIMTSTFSLNNPNARDFCLNLGAHLYVGRSIARFNLLPHGITYLIGLTDIAAEGNFVWQDNGHIIDDSFKSLLFWLGEPNNGGGNEDCVTVRVVGAAHYANDFPCVYYSHRFVCERPML</sequence>
<reference evidence="2 3" key="1">
    <citation type="journal article" date="2021" name="Elife">
        <title>Chloroplast acquisition without the gene transfer in kleptoplastic sea slugs, Plakobranchus ocellatus.</title>
        <authorList>
            <person name="Maeda T."/>
            <person name="Takahashi S."/>
            <person name="Yoshida T."/>
            <person name="Shimamura S."/>
            <person name="Takaki Y."/>
            <person name="Nagai Y."/>
            <person name="Toyoda A."/>
            <person name="Suzuki Y."/>
            <person name="Arimoto A."/>
            <person name="Ishii H."/>
            <person name="Satoh N."/>
            <person name="Nishiyama T."/>
            <person name="Hasebe M."/>
            <person name="Maruyama T."/>
            <person name="Minagawa J."/>
            <person name="Obokata J."/>
            <person name="Shigenobu S."/>
        </authorList>
    </citation>
    <scope>NUCLEOTIDE SEQUENCE [LARGE SCALE GENOMIC DNA]</scope>
</reference>
<dbReference type="InterPro" id="IPR052560">
    <property type="entry name" value="RdDP_mobile_element"/>
</dbReference>
<dbReference type="InterPro" id="IPR016186">
    <property type="entry name" value="C-type_lectin-like/link_sf"/>
</dbReference>
<dbReference type="AlphaFoldDB" id="A0AAV4HIQ6"/>
<evidence type="ECO:0000259" key="1">
    <source>
        <dbReference type="PROSITE" id="PS50041"/>
    </source>
</evidence>
<dbReference type="Proteomes" id="UP000762676">
    <property type="component" value="Unassembled WGS sequence"/>
</dbReference>
<comment type="caution">
    <text evidence="2">The sequence shown here is derived from an EMBL/GenBank/DDBJ whole genome shotgun (WGS) entry which is preliminary data.</text>
</comment>
<name>A0AAV4HIQ6_9GAST</name>
<dbReference type="PROSITE" id="PS50041">
    <property type="entry name" value="C_TYPE_LECTIN_2"/>
    <property type="match status" value="1"/>
</dbReference>
<dbReference type="PANTHER" id="PTHR36688:SF1">
    <property type="entry name" value="ENDONUCLEASE_EXONUCLEASE_PHOSPHATASE DOMAIN-CONTAINING PROTEIN"/>
    <property type="match status" value="1"/>
</dbReference>
<dbReference type="InterPro" id="IPR001304">
    <property type="entry name" value="C-type_lectin-like"/>
</dbReference>
<dbReference type="EMBL" id="BMAT01002039">
    <property type="protein sequence ID" value="GFR97736.1"/>
    <property type="molecule type" value="Genomic_DNA"/>
</dbReference>
<gene>
    <name evidence="2" type="ORF">ElyMa_001000700</name>
</gene>
<evidence type="ECO:0000313" key="2">
    <source>
        <dbReference type="EMBL" id="GFR97736.1"/>
    </source>
</evidence>
<feature type="domain" description="C-type lectin" evidence="1">
    <location>
        <begin position="440"/>
        <end position="548"/>
    </location>
</feature>
<evidence type="ECO:0000313" key="3">
    <source>
        <dbReference type="Proteomes" id="UP000762676"/>
    </source>
</evidence>
<keyword evidence="3" id="KW-1185">Reference proteome</keyword>
<dbReference type="InterPro" id="IPR016187">
    <property type="entry name" value="CTDL_fold"/>
</dbReference>
<organism evidence="2 3">
    <name type="scientific">Elysia marginata</name>
    <dbReference type="NCBI Taxonomy" id="1093978"/>
    <lineage>
        <taxon>Eukaryota</taxon>
        <taxon>Metazoa</taxon>
        <taxon>Spiralia</taxon>
        <taxon>Lophotrochozoa</taxon>
        <taxon>Mollusca</taxon>
        <taxon>Gastropoda</taxon>
        <taxon>Heterobranchia</taxon>
        <taxon>Euthyneura</taxon>
        <taxon>Panpulmonata</taxon>
        <taxon>Sacoglossa</taxon>
        <taxon>Placobranchoidea</taxon>
        <taxon>Plakobranchidae</taxon>
        <taxon>Elysia</taxon>
    </lineage>
</organism>
<dbReference type="SUPFAM" id="SSF56436">
    <property type="entry name" value="C-type lectin-like"/>
    <property type="match status" value="1"/>
</dbReference>
<protein>
    <submittedName>
        <fullName evidence="2">C-type lectin domain family 4 member K</fullName>
    </submittedName>
</protein>
<proteinExistence type="predicted"/>
<dbReference type="PANTHER" id="PTHR36688">
    <property type="entry name" value="ENDO/EXONUCLEASE/PHOSPHATASE DOMAIN-CONTAINING PROTEIN"/>
    <property type="match status" value="1"/>
</dbReference>